<feature type="transmembrane region" description="Helical" evidence="6">
    <location>
        <begin position="172"/>
        <end position="192"/>
    </location>
</feature>
<dbReference type="Pfam" id="PF01545">
    <property type="entry name" value="Cation_efflux"/>
    <property type="match status" value="1"/>
</dbReference>
<dbReference type="GO" id="GO:0005886">
    <property type="term" value="C:plasma membrane"/>
    <property type="evidence" value="ECO:0007669"/>
    <property type="project" value="TreeGrafter"/>
</dbReference>
<dbReference type="PANTHER" id="PTHR11562:SF40">
    <property type="entry name" value="CATION EFFLUX SYSTEM PROTEIN"/>
    <property type="match status" value="1"/>
</dbReference>
<dbReference type="Gene3D" id="1.20.1510.10">
    <property type="entry name" value="Cation efflux protein transmembrane domain"/>
    <property type="match status" value="1"/>
</dbReference>
<comment type="subcellular location">
    <subcellularLocation>
        <location evidence="1">Membrane</location>
        <topology evidence="1">Multi-pass membrane protein</topology>
    </subcellularLocation>
</comment>
<keyword evidence="9" id="KW-1185">Reference proteome</keyword>
<dbReference type="GO" id="GO:0005385">
    <property type="term" value="F:zinc ion transmembrane transporter activity"/>
    <property type="evidence" value="ECO:0007669"/>
    <property type="project" value="TreeGrafter"/>
</dbReference>
<feature type="domain" description="Cation efflux protein transmembrane" evidence="7">
    <location>
        <begin position="22"/>
        <end position="229"/>
    </location>
</feature>
<dbReference type="EMBL" id="JAAMOW010000002">
    <property type="protein sequence ID" value="NGY04058.1"/>
    <property type="molecule type" value="Genomic_DNA"/>
</dbReference>
<proteinExistence type="predicted"/>
<evidence type="ECO:0000256" key="5">
    <source>
        <dbReference type="ARBA" id="ARBA00023136"/>
    </source>
</evidence>
<dbReference type="AlphaFoldDB" id="A0A6M2BNK9"/>
<keyword evidence="3" id="KW-0864">Zinc transport</keyword>
<sequence>MKLHSHAFNEGNPLAENRTRWAILLTAVMMVAEITGGWVYNSMALLADGWHMSSHALALGLATGAYWLARRFANDRRFAFGTWKIEILGGFTSALLLLMVAFSMAYQSIERLFSPAPIHFDQAIAIAFVGLLVNLLCAKLLHTGSAHGHDHAHPHHEEHHAHLHEDLNLRSAYLHVLADAATSVLAIVALFGGKLWGANWLDPTMGIVGSVLVGVWAVGLLKTTGKVLLDAEMDAPVVEEIRQVIGESPIEASISDLHVWRVAAGKYACILGVSVDGEASPDDFHRQLAIHEELVHVTVQIDRNTAKSSSI</sequence>
<evidence type="ECO:0000313" key="9">
    <source>
        <dbReference type="Proteomes" id="UP000472676"/>
    </source>
</evidence>
<name>A0A6M2BNK9_9GAMM</name>
<dbReference type="InterPro" id="IPR050681">
    <property type="entry name" value="CDF/SLC30A"/>
</dbReference>
<gene>
    <name evidence="8" type="primary">dmeF</name>
    <name evidence="8" type="ORF">G7Y85_04720</name>
</gene>
<dbReference type="InterPro" id="IPR027469">
    <property type="entry name" value="Cation_efflux_TMD_sf"/>
</dbReference>
<evidence type="ECO:0000256" key="2">
    <source>
        <dbReference type="ARBA" id="ARBA00022692"/>
    </source>
</evidence>
<protein>
    <submittedName>
        <fullName evidence="8">CDF family Co(II)/Ni(II) efflux transporter DmeF</fullName>
    </submittedName>
</protein>
<keyword evidence="3" id="KW-0813">Transport</keyword>
<keyword evidence="3" id="KW-0862">Zinc</keyword>
<dbReference type="InterPro" id="IPR058533">
    <property type="entry name" value="Cation_efflux_TM"/>
</dbReference>
<keyword evidence="2 6" id="KW-0812">Transmembrane</keyword>
<organism evidence="8 9">
    <name type="scientific">Solimonas terrae</name>
    <dbReference type="NCBI Taxonomy" id="1396819"/>
    <lineage>
        <taxon>Bacteria</taxon>
        <taxon>Pseudomonadati</taxon>
        <taxon>Pseudomonadota</taxon>
        <taxon>Gammaproteobacteria</taxon>
        <taxon>Nevskiales</taxon>
        <taxon>Nevskiaceae</taxon>
        <taxon>Solimonas</taxon>
    </lineage>
</organism>
<evidence type="ECO:0000313" key="8">
    <source>
        <dbReference type="EMBL" id="NGY04058.1"/>
    </source>
</evidence>
<evidence type="ECO:0000256" key="6">
    <source>
        <dbReference type="SAM" id="Phobius"/>
    </source>
</evidence>
<evidence type="ECO:0000256" key="4">
    <source>
        <dbReference type="ARBA" id="ARBA00022989"/>
    </source>
</evidence>
<keyword evidence="3" id="KW-0406">Ion transport</keyword>
<evidence type="ECO:0000259" key="7">
    <source>
        <dbReference type="Pfam" id="PF01545"/>
    </source>
</evidence>
<dbReference type="NCBIfam" id="TIGR01297">
    <property type="entry name" value="CDF"/>
    <property type="match status" value="1"/>
</dbReference>
<feature type="transmembrane region" description="Helical" evidence="6">
    <location>
        <begin position="122"/>
        <end position="141"/>
    </location>
</feature>
<keyword evidence="5 6" id="KW-0472">Membrane</keyword>
<dbReference type="SUPFAM" id="SSF161111">
    <property type="entry name" value="Cation efflux protein transmembrane domain-like"/>
    <property type="match status" value="1"/>
</dbReference>
<evidence type="ECO:0000256" key="3">
    <source>
        <dbReference type="ARBA" id="ARBA00022906"/>
    </source>
</evidence>
<feature type="transmembrane region" description="Helical" evidence="6">
    <location>
        <begin position="52"/>
        <end position="69"/>
    </location>
</feature>
<keyword evidence="4 6" id="KW-1133">Transmembrane helix</keyword>
<feature type="transmembrane region" description="Helical" evidence="6">
    <location>
        <begin position="21"/>
        <end position="40"/>
    </location>
</feature>
<dbReference type="NCBIfam" id="NF033827">
    <property type="entry name" value="CDF_efflux_DmeF"/>
    <property type="match status" value="1"/>
</dbReference>
<dbReference type="RefSeq" id="WP_166252571.1">
    <property type="nucleotide sequence ID" value="NZ_JAAMOW010000002.1"/>
</dbReference>
<accession>A0A6M2BNK9</accession>
<comment type="caution">
    <text evidence="8">The sequence shown here is derived from an EMBL/GenBank/DDBJ whole genome shotgun (WGS) entry which is preliminary data.</text>
</comment>
<dbReference type="PANTHER" id="PTHR11562">
    <property type="entry name" value="CATION EFFLUX PROTEIN/ ZINC TRANSPORTER"/>
    <property type="match status" value="1"/>
</dbReference>
<evidence type="ECO:0000256" key="1">
    <source>
        <dbReference type="ARBA" id="ARBA00004141"/>
    </source>
</evidence>
<feature type="transmembrane region" description="Helical" evidence="6">
    <location>
        <begin position="81"/>
        <end position="102"/>
    </location>
</feature>
<reference evidence="8 9" key="1">
    <citation type="journal article" date="2014" name="Int. J. Syst. Evol. Microbiol.">
        <title>Solimonas terrae sp. nov., isolated from soil.</title>
        <authorList>
            <person name="Kim S.J."/>
            <person name="Moon J.Y."/>
            <person name="Weon H.Y."/>
            <person name="Ahn J.H."/>
            <person name="Chen W.M."/>
            <person name="Kwon S.W."/>
        </authorList>
    </citation>
    <scope>NUCLEOTIDE SEQUENCE [LARGE SCALE GENOMIC DNA]</scope>
    <source>
        <strain evidence="8 9">KIS83-12</strain>
    </source>
</reference>
<feature type="transmembrane region" description="Helical" evidence="6">
    <location>
        <begin position="204"/>
        <end position="221"/>
    </location>
</feature>
<dbReference type="Proteomes" id="UP000472676">
    <property type="component" value="Unassembled WGS sequence"/>
</dbReference>
<dbReference type="InterPro" id="IPR002524">
    <property type="entry name" value="Cation_efflux"/>
</dbReference>